<evidence type="ECO:0000313" key="2">
    <source>
        <dbReference type="EMBL" id="TQL58765.1"/>
    </source>
</evidence>
<gene>
    <name evidence="2" type="ORF">FB474_0102</name>
</gene>
<dbReference type="InterPro" id="IPR010330">
    <property type="entry name" value="CoiA_nuc"/>
</dbReference>
<evidence type="ECO:0000259" key="1">
    <source>
        <dbReference type="Pfam" id="PF06054"/>
    </source>
</evidence>
<dbReference type="EMBL" id="VFOQ01000001">
    <property type="protein sequence ID" value="TQL58765.1"/>
    <property type="molecule type" value="Genomic_DNA"/>
</dbReference>
<dbReference type="Proteomes" id="UP000319514">
    <property type="component" value="Unassembled WGS sequence"/>
</dbReference>
<dbReference type="Pfam" id="PF06054">
    <property type="entry name" value="CoiA_nuc"/>
    <property type="match status" value="1"/>
</dbReference>
<sequence>MLTWPDGRQVAVEVQYAAMSPEDWRVRHQSYRDQGVVDVWLLGHLPPHLRRSSARSGEGEDAIGGRVGLGPLHQAMVAAGVPVLWINPVEERLGTVWVREQPQSYSDTLGRSIEWGDGHDGTEHTVPPSADHERAWFEADPLRDCDLTPDGITSPVLGRLTEARAALDAVNGRRKAADAERRRMLDQRAAEQAKRDARRNADRAGFERWLAAKTAQRQAQWERSELYAKVVARYGEVPQIFRAALEGQSGVYAAPAHWRAVLYGDLILGRPKGSRFTIADCYRSLRAAGIEVHPHSATKRAAAVLGWLEYLARIGYVRIHLAEGSAWQVRNVEVLADIERLKAEDDARRERERKRHENHVRLTELRTRVNARVAAAAPSTAPVPVPPEMGPRPQRAREQVLRCSTCGLVLDPCLARLGHHVGGC</sequence>
<name>A0A542ZEJ8_9MICO</name>
<protein>
    <recommendedName>
        <fullName evidence="1">Competence protein CoiA nuclease-like domain-containing protein</fullName>
    </recommendedName>
</protein>
<organism evidence="2 3">
    <name type="scientific">Oryzihumus leptocrescens</name>
    <dbReference type="NCBI Taxonomy" id="297536"/>
    <lineage>
        <taxon>Bacteria</taxon>
        <taxon>Bacillati</taxon>
        <taxon>Actinomycetota</taxon>
        <taxon>Actinomycetes</taxon>
        <taxon>Micrococcales</taxon>
        <taxon>Intrasporangiaceae</taxon>
        <taxon>Oryzihumus</taxon>
    </lineage>
</organism>
<dbReference type="AlphaFoldDB" id="A0A542ZEJ8"/>
<comment type="caution">
    <text evidence="2">The sequence shown here is derived from an EMBL/GenBank/DDBJ whole genome shotgun (WGS) entry which is preliminary data.</text>
</comment>
<keyword evidence="3" id="KW-1185">Reference proteome</keyword>
<accession>A0A542ZEJ8</accession>
<proteinExistence type="predicted"/>
<reference evidence="2 3" key="1">
    <citation type="submission" date="2019-06" db="EMBL/GenBank/DDBJ databases">
        <title>Sequencing the genomes of 1000 actinobacteria strains.</title>
        <authorList>
            <person name="Klenk H.-P."/>
        </authorList>
    </citation>
    <scope>NUCLEOTIDE SEQUENCE [LARGE SCALE GENOMIC DNA]</scope>
    <source>
        <strain evidence="2 3">DSM 18082</strain>
    </source>
</reference>
<evidence type="ECO:0000313" key="3">
    <source>
        <dbReference type="Proteomes" id="UP000319514"/>
    </source>
</evidence>
<feature type="domain" description="Competence protein CoiA nuclease-like" evidence="1">
    <location>
        <begin position="6"/>
        <end position="44"/>
    </location>
</feature>